<keyword evidence="10 15" id="KW-0274">FAD</keyword>
<dbReference type="PIRSF" id="PIRSF004491">
    <property type="entry name" value="FAD_Synth"/>
    <property type="match status" value="1"/>
</dbReference>
<evidence type="ECO:0000256" key="12">
    <source>
        <dbReference type="ARBA" id="ARBA00023268"/>
    </source>
</evidence>
<keyword evidence="17" id="KW-1185">Reference proteome</keyword>
<dbReference type="EC" id="2.7.1.26" evidence="15"/>
<dbReference type="PATRIC" id="fig|1235990.3.peg.499"/>
<dbReference type="STRING" id="1235990.BMSBPS_0128"/>
<comment type="similarity">
    <text evidence="15">Belongs to the ribF family.</text>
</comment>
<evidence type="ECO:0000256" key="9">
    <source>
        <dbReference type="ARBA" id="ARBA00022777"/>
    </source>
</evidence>
<dbReference type="GO" id="GO:0005524">
    <property type="term" value="F:ATP binding"/>
    <property type="evidence" value="ECO:0007669"/>
    <property type="project" value="UniProtKB-UniRule"/>
</dbReference>
<proteinExistence type="inferred from homology"/>
<dbReference type="Gene3D" id="2.40.30.30">
    <property type="entry name" value="Riboflavin kinase-like"/>
    <property type="match status" value="1"/>
</dbReference>
<dbReference type="OrthoDB" id="9803667at2"/>
<evidence type="ECO:0000256" key="10">
    <source>
        <dbReference type="ARBA" id="ARBA00022827"/>
    </source>
</evidence>
<dbReference type="Gene3D" id="3.40.50.620">
    <property type="entry name" value="HUPs"/>
    <property type="match status" value="1"/>
</dbReference>
<organism evidence="16 17">
    <name type="scientific">Candidatus Pantoea carbekii</name>
    <dbReference type="NCBI Taxonomy" id="1235990"/>
    <lineage>
        <taxon>Bacteria</taxon>
        <taxon>Pseudomonadati</taxon>
        <taxon>Pseudomonadota</taxon>
        <taxon>Gammaproteobacteria</taxon>
        <taxon>Enterobacterales</taxon>
        <taxon>Erwiniaceae</taxon>
        <taxon>Pantoea</taxon>
    </lineage>
</organism>
<dbReference type="Pfam" id="PF06574">
    <property type="entry name" value="FAD_syn"/>
    <property type="match status" value="1"/>
</dbReference>
<evidence type="ECO:0000313" key="17">
    <source>
        <dbReference type="Proteomes" id="UP000016900"/>
    </source>
</evidence>
<evidence type="ECO:0000256" key="13">
    <source>
        <dbReference type="ARBA" id="ARBA00047880"/>
    </source>
</evidence>
<keyword evidence="7 15" id="KW-0548">Nucleotidyltransferase</keyword>
<dbReference type="NCBIfam" id="NF004163">
    <property type="entry name" value="PRK05627.1-6"/>
    <property type="match status" value="1"/>
</dbReference>
<dbReference type="InterPro" id="IPR002606">
    <property type="entry name" value="Riboflavin_kinase_bac"/>
</dbReference>
<dbReference type="KEGG" id="hhs:HHS_05030"/>
<dbReference type="eggNOG" id="COG0196">
    <property type="taxonomic scope" value="Bacteria"/>
</dbReference>
<evidence type="ECO:0000256" key="1">
    <source>
        <dbReference type="ARBA" id="ARBA00002121"/>
    </source>
</evidence>
<dbReference type="InterPro" id="IPR023468">
    <property type="entry name" value="Riboflavin_kinase"/>
</dbReference>
<dbReference type="PANTHER" id="PTHR22749">
    <property type="entry name" value="RIBOFLAVIN KINASE/FMN ADENYLYLTRANSFERASE"/>
    <property type="match status" value="1"/>
</dbReference>
<dbReference type="GO" id="GO:0003919">
    <property type="term" value="F:FMN adenylyltransferase activity"/>
    <property type="evidence" value="ECO:0007669"/>
    <property type="project" value="UniProtKB-UniRule"/>
</dbReference>
<evidence type="ECO:0000256" key="6">
    <source>
        <dbReference type="ARBA" id="ARBA00022679"/>
    </source>
</evidence>
<dbReference type="InterPro" id="IPR015864">
    <property type="entry name" value="FAD_synthase"/>
</dbReference>
<dbReference type="PANTHER" id="PTHR22749:SF6">
    <property type="entry name" value="RIBOFLAVIN KINASE"/>
    <property type="match status" value="1"/>
</dbReference>
<evidence type="ECO:0000256" key="7">
    <source>
        <dbReference type="ARBA" id="ARBA00022695"/>
    </source>
</evidence>
<dbReference type="GO" id="GO:0009231">
    <property type="term" value="P:riboflavin biosynthetic process"/>
    <property type="evidence" value="ECO:0007669"/>
    <property type="project" value="InterPro"/>
</dbReference>
<name>U3U9G9_9GAMM</name>
<dbReference type="InterPro" id="IPR015865">
    <property type="entry name" value="Riboflavin_kinase_bac/euk"/>
</dbReference>
<evidence type="ECO:0000256" key="14">
    <source>
        <dbReference type="ARBA" id="ARBA00049494"/>
    </source>
</evidence>
<comment type="pathway">
    <text evidence="3 15">Cofactor biosynthesis; FMN biosynthesis; FMN from riboflavin (ATP route): step 1/1.</text>
</comment>
<evidence type="ECO:0000256" key="15">
    <source>
        <dbReference type="PIRNR" id="PIRNR004491"/>
    </source>
</evidence>
<keyword evidence="8 15" id="KW-0547">Nucleotide-binding</keyword>
<comment type="function">
    <text evidence="1">Catalyzes the phosphorylation of riboflavin to FMN followed by the adenylation of FMN to FAD.</text>
</comment>
<keyword evidence="4 15" id="KW-0285">Flavoprotein</keyword>
<reference evidence="16 17" key="1">
    <citation type="submission" date="2012-10" db="EMBL/GenBank/DDBJ databases">
        <title>Genome sequence of the symbiont of the pentatomidae stink bug Halyomorpha halys.</title>
        <authorList>
            <person name="Kobayashi H."/>
            <person name="Fujii-Muramatsu R."/>
            <person name="Takeishi K."/>
            <person name="Noda H."/>
        </authorList>
    </citation>
    <scope>NUCLEOTIDE SEQUENCE [LARGE SCALE GENOMIC DNA]</scope>
</reference>
<dbReference type="RefSeq" id="WP_022564492.1">
    <property type="nucleotide sequence ID" value="NZ_CP010907.1"/>
</dbReference>
<evidence type="ECO:0000256" key="11">
    <source>
        <dbReference type="ARBA" id="ARBA00022840"/>
    </source>
</evidence>
<dbReference type="SMART" id="SM00904">
    <property type="entry name" value="Flavokinase"/>
    <property type="match status" value="1"/>
</dbReference>
<gene>
    <name evidence="16" type="primary">ribF</name>
    <name evidence="16" type="ORF">HHS_05030</name>
</gene>
<evidence type="ECO:0000256" key="8">
    <source>
        <dbReference type="ARBA" id="ARBA00022741"/>
    </source>
</evidence>
<dbReference type="CDD" id="cd02064">
    <property type="entry name" value="FAD_synthetase_N"/>
    <property type="match status" value="1"/>
</dbReference>
<evidence type="ECO:0000256" key="2">
    <source>
        <dbReference type="ARBA" id="ARBA00004726"/>
    </source>
</evidence>
<dbReference type="Pfam" id="PF01687">
    <property type="entry name" value="Flavokinase"/>
    <property type="match status" value="1"/>
</dbReference>
<evidence type="ECO:0000256" key="4">
    <source>
        <dbReference type="ARBA" id="ARBA00022630"/>
    </source>
</evidence>
<dbReference type="FunFam" id="3.40.50.620:FF:000021">
    <property type="entry name" value="Riboflavin biosynthesis protein"/>
    <property type="match status" value="1"/>
</dbReference>
<sequence>MKLIRGLCNLQEHHRGCVLTIGNFDGVHRGHQAIVSWLIKEGHKRNLPVIVMLFEPHPLELFSGDQAPARLTCLREKLQYLEQVGVDIVLCIRFNVHFAQRSASNFIFEILVKKLNVKLLAVGDDFRFGAGRQGDFLLLQKAGFEYGFDIAKTKTFCKDGNRISSTSVREALANDDLVLAQELLGHPFSISGKVVHGDSLGRQIGFPTANISLCRLVTPVKGVFAVEVRGIGQKSIPGVANIGLRPTVNGQSSQLEVHLLDTCTNLYNFHIQVVLKRKIRNEQRFSSLEDLKDQIVKDVVVAKKIFLKNSLI</sequence>
<dbReference type="NCBIfam" id="TIGR00083">
    <property type="entry name" value="ribF"/>
    <property type="match status" value="1"/>
</dbReference>
<keyword evidence="5 15" id="KW-0288">FMN</keyword>
<dbReference type="Proteomes" id="UP000016900">
    <property type="component" value="Chromosome"/>
</dbReference>
<dbReference type="KEGG" id="pck:BMSBPS_0128"/>
<dbReference type="GO" id="GO:0009398">
    <property type="term" value="P:FMN biosynthetic process"/>
    <property type="evidence" value="ECO:0007669"/>
    <property type="project" value="UniProtKB-UniRule"/>
</dbReference>
<protein>
    <recommendedName>
        <fullName evidence="15">Riboflavin biosynthesis protein</fullName>
    </recommendedName>
    <domain>
        <recommendedName>
            <fullName evidence="15">Riboflavin kinase</fullName>
            <ecNumber evidence="15">2.7.1.26</ecNumber>
        </recommendedName>
        <alternativeName>
            <fullName evidence="15">Flavokinase</fullName>
        </alternativeName>
    </domain>
    <domain>
        <recommendedName>
            <fullName evidence="15">FMN adenylyltransferase</fullName>
            <ecNumber evidence="15">2.7.7.2</ecNumber>
        </recommendedName>
        <alternativeName>
            <fullName evidence="15">FAD pyrophosphorylase</fullName>
        </alternativeName>
        <alternativeName>
            <fullName evidence="15">FAD synthase</fullName>
        </alternativeName>
    </domain>
</protein>
<evidence type="ECO:0000256" key="3">
    <source>
        <dbReference type="ARBA" id="ARBA00005201"/>
    </source>
</evidence>
<dbReference type="SUPFAM" id="SSF52374">
    <property type="entry name" value="Nucleotidylyl transferase"/>
    <property type="match status" value="1"/>
</dbReference>
<comment type="catalytic activity">
    <reaction evidence="13 15">
        <text>riboflavin + ATP = FMN + ADP + H(+)</text>
        <dbReference type="Rhea" id="RHEA:14357"/>
        <dbReference type="ChEBI" id="CHEBI:15378"/>
        <dbReference type="ChEBI" id="CHEBI:30616"/>
        <dbReference type="ChEBI" id="CHEBI:57986"/>
        <dbReference type="ChEBI" id="CHEBI:58210"/>
        <dbReference type="ChEBI" id="CHEBI:456216"/>
        <dbReference type="EC" id="2.7.1.26"/>
    </reaction>
</comment>
<evidence type="ECO:0000256" key="5">
    <source>
        <dbReference type="ARBA" id="ARBA00022643"/>
    </source>
</evidence>
<keyword evidence="11 15" id="KW-0067">ATP-binding</keyword>
<dbReference type="InterPro" id="IPR023465">
    <property type="entry name" value="Riboflavin_kinase_dom_sf"/>
</dbReference>
<evidence type="ECO:0000313" key="16">
    <source>
        <dbReference type="EMBL" id="BAO00473.1"/>
    </source>
</evidence>
<dbReference type="AlphaFoldDB" id="U3U9G9"/>
<dbReference type="NCBIfam" id="NF004159">
    <property type="entry name" value="PRK05627.1-2"/>
    <property type="match status" value="1"/>
</dbReference>
<dbReference type="SUPFAM" id="SSF82114">
    <property type="entry name" value="Riboflavin kinase-like"/>
    <property type="match status" value="1"/>
</dbReference>
<keyword evidence="12" id="KW-0511">Multifunctional enzyme</keyword>
<dbReference type="NCBIfam" id="NF004160">
    <property type="entry name" value="PRK05627.1-3"/>
    <property type="match status" value="1"/>
</dbReference>
<dbReference type="InterPro" id="IPR014729">
    <property type="entry name" value="Rossmann-like_a/b/a_fold"/>
</dbReference>
<dbReference type="NCBIfam" id="NF004162">
    <property type="entry name" value="PRK05627.1-5"/>
    <property type="match status" value="1"/>
</dbReference>
<keyword evidence="6 15" id="KW-0808">Transferase</keyword>
<dbReference type="UniPathway" id="UPA00277">
    <property type="reaction ID" value="UER00407"/>
</dbReference>
<dbReference type="GO" id="GO:0008531">
    <property type="term" value="F:riboflavin kinase activity"/>
    <property type="evidence" value="ECO:0007669"/>
    <property type="project" value="UniProtKB-UniRule"/>
</dbReference>
<dbReference type="EMBL" id="AP012554">
    <property type="protein sequence ID" value="BAO00473.1"/>
    <property type="molecule type" value="Genomic_DNA"/>
</dbReference>
<keyword evidence="9 15" id="KW-0418">Kinase</keyword>
<comment type="catalytic activity">
    <reaction evidence="14 15">
        <text>FMN + ATP + H(+) = FAD + diphosphate</text>
        <dbReference type="Rhea" id="RHEA:17237"/>
        <dbReference type="ChEBI" id="CHEBI:15378"/>
        <dbReference type="ChEBI" id="CHEBI:30616"/>
        <dbReference type="ChEBI" id="CHEBI:33019"/>
        <dbReference type="ChEBI" id="CHEBI:57692"/>
        <dbReference type="ChEBI" id="CHEBI:58210"/>
        <dbReference type="EC" id="2.7.7.2"/>
    </reaction>
</comment>
<accession>U3U9G9</accession>
<dbReference type="EC" id="2.7.7.2" evidence="15"/>
<dbReference type="UniPathway" id="UPA00276">
    <property type="reaction ID" value="UER00406"/>
</dbReference>
<comment type="pathway">
    <text evidence="2 15">Cofactor biosynthesis; FAD biosynthesis; FAD from FMN: step 1/1.</text>
</comment>
<dbReference type="GO" id="GO:0006747">
    <property type="term" value="P:FAD biosynthetic process"/>
    <property type="evidence" value="ECO:0007669"/>
    <property type="project" value="UniProtKB-UniRule"/>
</dbReference>